<evidence type="ECO:0000313" key="2">
    <source>
        <dbReference type="Proteomes" id="UP000307720"/>
    </source>
</evidence>
<reference evidence="1" key="1">
    <citation type="submission" date="2019-04" db="EMBL/GenBank/DDBJ databases">
        <title>Microbes associate with the intestines of laboratory mice.</title>
        <authorList>
            <person name="Navarre W."/>
            <person name="Wong E."/>
            <person name="Huang K."/>
            <person name="Tropini C."/>
            <person name="Ng K."/>
            <person name="Yu B."/>
        </authorList>
    </citation>
    <scope>NUCLEOTIDE SEQUENCE</scope>
    <source>
        <strain evidence="1">NM72_1-8</strain>
    </source>
</reference>
<accession>A0AC61R1V2</accession>
<comment type="caution">
    <text evidence="1">The sequence shown here is derived from an EMBL/GenBank/DDBJ whole genome shotgun (WGS) entry which is preliminary data.</text>
</comment>
<proteinExistence type="predicted"/>
<dbReference type="Proteomes" id="UP000307720">
    <property type="component" value="Unassembled WGS sequence"/>
</dbReference>
<protein>
    <submittedName>
        <fullName evidence="1">Uncharacterized protein</fullName>
    </submittedName>
</protein>
<sequence length="119" mass="13470">MWNVSINSLVMAGEAAATLYAYDRQGVLRKKSEVRIAREGMGKHKSELAVILKALREIRFPCRVTLKPTQPAITDAIAQGWAAGWRKRGWKTASGKTPREPELWEEILEELDKHEVKAE</sequence>
<dbReference type="EMBL" id="SRZB01000009">
    <property type="protein sequence ID" value="TGX99202.1"/>
    <property type="molecule type" value="Genomic_DNA"/>
</dbReference>
<gene>
    <name evidence="1" type="ORF">E5357_06220</name>
</gene>
<name>A0AC61R1V2_9FIRM</name>
<evidence type="ECO:0000313" key="1">
    <source>
        <dbReference type="EMBL" id="TGX99202.1"/>
    </source>
</evidence>
<organism evidence="1 2">
    <name type="scientific">Hominisplanchenecus murintestinalis</name>
    <dbReference type="NCBI Taxonomy" id="2941517"/>
    <lineage>
        <taxon>Bacteria</taxon>
        <taxon>Bacillati</taxon>
        <taxon>Bacillota</taxon>
        <taxon>Clostridia</taxon>
        <taxon>Lachnospirales</taxon>
        <taxon>Lachnospiraceae</taxon>
        <taxon>Hominisplanchenecus</taxon>
    </lineage>
</organism>
<keyword evidence="2" id="KW-1185">Reference proteome</keyword>